<dbReference type="EMBL" id="JARQWQ010000007">
    <property type="protein sequence ID" value="KAK2570662.1"/>
    <property type="molecule type" value="Genomic_DNA"/>
</dbReference>
<dbReference type="AlphaFoldDB" id="A0AAD9VE42"/>
<evidence type="ECO:0000313" key="14">
    <source>
        <dbReference type="EMBL" id="KAK2570662.1"/>
    </source>
</evidence>
<feature type="chain" id="PRO_5042200926" evidence="12">
    <location>
        <begin position="23"/>
        <end position="943"/>
    </location>
</feature>
<evidence type="ECO:0000313" key="15">
    <source>
        <dbReference type="Proteomes" id="UP001249851"/>
    </source>
</evidence>
<dbReference type="PANTHER" id="PTHR24060">
    <property type="entry name" value="METABOTROPIC GLUTAMATE RECEPTOR"/>
    <property type="match status" value="1"/>
</dbReference>
<comment type="caution">
    <text evidence="14">The sequence shown here is derived from an EMBL/GenBank/DDBJ whole genome shotgun (WGS) entry which is preliminary data.</text>
</comment>
<proteinExistence type="predicted"/>
<keyword evidence="5 11" id="KW-1133">Transmembrane helix</keyword>
<dbReference type="CDD" id="cd13953">
    <property type="entry name" value="7tm_classC_mGluR-like"/>
    <property type="match status" value="1"/>
</dbReference>
<dbReference type="InterPro" id="IPR001828">
    <property type="entry name" value="ANF_lig-bd_rcpt"/>
</dbReference>
<dbReference type="Pfam" id="PF07562">
    <property type="entry name" value="NCD3G"/>
    <property type="match status" value="1"/>
</dbReference>
<evidence type="ECO:0000256" key="5">
    <source>
        <dbReference type="ARBA" id="ARBA00022989"/>
    </source>
</evidence>
<dbReference type="InterPro" id="IPR038550">
    <property type="entry name" value="GPCR_3_9-Cys_sf"/>
</dbReference>
<feature type="domain" description="G-protein coupled receptors family 3 profile" evidence="13">
    <location>
        <begin position="570"/>
        <end position="832"/>
    </location>
</feature>
<dbReference type="InterPro" id="IPR017978">
    <property type="entry name" value="GPCR_3_C"/>
</dbReference>
<gene>
    <name evidence="14" type="ORF">P5673_004348</name>
</gene>
<dbReference type="Gene3D" id="2.10.50.30">
    <property type="entry name" value="GPCR, family 3, nine cysteines domain"/>
    <property type="match status" value="1"/>
</dbReference>
<reference evidence="14" key="2">
    <citation type="journal article" date="2023" name="Science">
        <title>Genomic signatures of disease resistance in endangered staghorn corals.</title>
        <authorList>
            <person name="Vollmer S.V."/>
            <person name="Selwyn J.D."/>
            <person name="Despard B.A."/>
            <person name="Roesel C.L."/>
        </authorList>
    </citation>
    <scope>NUCLEOTIDE SEQUENCE</scope>
    <source>
        <strain evidence="14">K2</strain>
    </source>
</reference>
<keyword evidence="2" id="KW-1003">Cell membrane</keyword>
<sequence>MEMFKRVLQIVLFTFVSRVVIALRDGRMPFYVAQQDGDVILAGLFSIHGKTADDECNSVLNPRQLANAEAMVYAIEEINRDPFVLPNRSLGYRILDTCGIPTRANCMAFSLATNNDRHKCFGETRASKSEITGSIAAVIGPVDSASSIVVANTLQVENLPLISPSATTEELSHSDFRVFFRTVPPDSQQAKAISDMIDYFNWTYVIIVGIDTSYGRFGIHALEHEAEERDTFCIHSIEYYPPGEYKPKIRKIVSKIKKALNVRVIVLWSDDTPSVGFFFRESLQQQMFGRTWLASDGWSESRSLFATEYSAVIRGFIGTSLEHFDIPSFMRHLLELNSSSPRIEHNMWWREFWRGVNNCSEKAWKGCMRNNVSQMTPAMLPMMKTSSLAYVIDAVRAAALAIDSVHRCPPKQTHVSHIRSTEMLQALRKLRFQGITGAINFNNKGGSLSSATYDIVNLQLVHGSTHSLVKVGTWKRLRKDRLQLRADSVVWNSGGTAIPTSHCREFCKPGTRQTKTVACCWECIPCTIGTISTRQGSTNCTSCRFDENSTHNNTKCEPLPFDNLTLSDTRGIALAIFAIIGVVLTSFTLGVFLKYNETPVVKASIRDLSYLFLASLIVAFLTAIVHVNGPTLYYCFTDMLFTTVVFNSCISILFLKTSYLVYVFNLQRTVVAGKNQSLLYKRKHQLLILGILNVTPAALEIVVLAMQPPSVKQVVIPFQYRILQCRIVSADSSSIIELTVYVYELILSIVVAFYAFKARKLPSNFSETKYIAFNMYIQLTTWAVALATFTSLEPGSFKDIVDSIVLLCRAYSFLLCNFAPKLVTIFRYPEKKHQPIDFALRRVVHDPSGSKGNIRYAVASPQTAKKLSNLGKQARNGFSSGSQENAGNSIRVISQNERPMVSFENTVSCVNYRGDGILIRISKDIIREEDSSTESDDAEDTHL</sequence>
<dbReference type="Proteomes" id="UP001249851">
    <property type="component" value="Unassembled WGS sequence"/>
</dbReference>
<evidence type="ECO:0000256" key="10">
    <source>
        <dbReference type="ARBA" id="ARBA00023224"/>
    </source>
</evidence>
<evidence type="ECO:0000256" key="2">
    <source>
        <dbReference type="ARBA" id="ARBA00022475"/>
    </source>
</evidence>
<reference evidence="14" key="1">
    <citation type="journal article" date="2023" name="G3 (Bethesda)">
        <title>Whole genome assembly and annotation of the endangered Caribbean coral Acropora cervicornis.</title>
        <authorList>
            <person name="Selwyn J.D."/>
            <person name="Vollmer S.V."/>
        </authorList>
    </citation>
    <scope>NUCLEOTIDE SEQUENCE</scope>
    <source>
        <strain evidence="14">K2</strain>
    </source>
</reference>
<evidence type="ECO:0000256" key="11">
    <source>
        <dbReference type="SAM" id="Phobius"/>
    </source>
</evidence>
<keyword evidence="15" id="KW-1185">Reference proteome</keyword>
<keyword evidence="7 11" id="KW-0472">Membrane</keyword>
<evidence type="ECO:0000256" key="4">
    <source>
        <dbReference type="ARBA" id="ARBA00022729"/>
    </source>
</evidence>
<keyword evidence="6" id="KW-0297">G-protein coupled receptor</keyword>
<dbReference type="PROSITE" id="PS50259">
    <property type="entry name" value="G_PROTEIN_RECEP_F3_4"/>
    <property type="match status" value="1"/>
</dbReference>
<dbReference type="SUPFAM" id="SSF53822">
    <property type="entry name" value="Periplasmic binding protein-like I"/>
    <property type="match status" value="1"/>
</dbReference>
<accession>A0AAD9VE42</accession>
<feature type="transmembrane region" description="Helical" evidence="11">
    <location>
        <begin position="639"/>
        <end position="665"/>
    </location>
</feature>
<keyword evidence="8 14" id="KW-0675">Receptor</keyword>
<keyword evidence="4 12" id="KW-0732">Signal</keyword>
<keyword evidence="3 11" id="KW-0812">Transmembrane</keyword>
<dbReference type="FunFam" id="3.40.50.2300:FF:000016">
    <property type="entry name" value="Taste 1 receptor member 2"/>
    <property type="match status" value="1"/>
</dbReference>
<feature type="transmembrane region" description="Helical" evidence="11">
    <location>
        <begin position="770"/>
        <end position="792"/>
    </location>
</feature>
<organism evidence="14 15">
    <name type="scientific">Acropora cervicornis</name>
    <name type="common">Staghorn coral</name>
    <dbReference type="NCBI Taxonomy" id="6130"/>
    <lineage>
        <taxon>Eukaryota</taxon>
        <taxon>Metazoa</taxon>
        <taxon>Cnidaria</taxon>
        <taxon>Anthozoa</taxon>
        <taxon>Hexacorallia</taxon>
        <taxon>Scleractinia</taxon>
        <taxon>Astrocoeniina</taxon>
        <taxon>Acroporidae</taxon>
        <taxon>Acropora</taxon>
    </lineage>
</organism>
<feature type="transmembrane region" description="Helical" evidence="11">
    <location>
        <begin position="608"/>
        <end position="627"/>
    </location>
</feature>
<evidence type="ECO:0000256" key="8">
    <source>
        <dbReference type="ARBA" id="ARBA00023170"/>
    </source>
</evidence>
<dbReference type="Gene3D" id="3.40.50.2300">
    <property type="match status" value="2"/>
</dbReference>
<dbReference type="CDD" id="cd06350">
    <property type="entry name" value="PBP1_GPCR_family_C-like"/>
    <property type="match status" value="1"/>
</dbReference>
<dbReference type="SUPFAM" id="SSF57184">
    <property type="entry name" value="Growth factor receptor domain"/>
    <property type="match status" value="1"/>
</dbReference>
<dbReference type="InterPro" id="IPR028082">
    <property type="entry name" value="Peripla_BP_I"/>
</dbReference>
<evidence type="ECO:0000256" key="1">
    <source>
        <dbReference type="ARBA" id="ARBA00004651"/>
    </source>
</evidence>
<dbReference type="InterPro" id="IPR009030">
    <property type="entry name" value="Growth_fac_rcpt_cys_sf"/>
</dbReference>
<dbReference type="Pfam" id="PF00003">
    <property type="entry name" value="7tm_3"/>
    <property type="match status" value="1"/>
</dbReference>
<feature type="transmembrane region" description="Helical" evidence="11">
    <location>
        <begin position="572"/>
        <end position="596"/>
    </location>
</feature>
<evidence type="ECO:0000256" key="6">
    <source>
        <dbReference type="ARBA" id="ARBA00023040"/>
    </source>
</evidence>
<feature type="transmembrane region" description="Helical" evidence="11">
    <location>
        <begin position="686"/>
        <end position="706"/>
    </location>
</feature>
<evidence type="ECO:0000256" key="12">
    <source>
        <dbReference type="SAM" id="SignalP"/>
    </source>
</evidence>
<dbReference type="InterPro" id="IPR000337">
    <property type="entry name" value="GPCR_3"/>
</dbReference>
<dbReference type="GO" id="GO:0005886">
    <property type="term" value="C:plasma membrane"/>
    <property type="evidence" value="ECO:0007669"/>
    <property type="project" value="UniProtKB-SubCell"/>
</dbReference>
<keyword evidence="9" id="KW-0325">Glycoprotein</keyword>
<evidence type="ECO:0000256" key="3">
    <source>
        <dbReference type="ARBA" id="ARBA00022692"/>
    </source>
</evidence>
<dbReference type="InterPro" id="IPR050726">
    <property type="entry name" value="mGluR"/>
</dbReference>
<keyword evidence="10" id="KW-0807">Transducer</keyword>
<feature type="signal peptide" evidence="12">
    <location>
        <begin position="1"/>
        <end position="22"/>
    </location>
</feature>
<evidence type="ECO:0000259" key="13">
    <source>
        <dbReference type="PROSITE" id="PS50259"/>
    </source>
</evidence>
<feature type="transmembrane region" description="Helical" evidence="11">
    <location>
        <begin position="740"/>
        <end position="758"/>
    </location>
</feature>
<dbReference type="InterPro" id="IPR011500">
    <property type="entry name" value="GPCR_3_9-Cys_dom"/>
</dbReference>
<protein>
    <submittedName>
        <fullName evidence="14">Metabotropic glutamate receptor 3</fullName>
    </submittedName>
</protein>
<evidence type="ECO:0000256" key="9">
    <source>
        <dbReference type="ARBA" id="ARBA00023180"/>
    </source>
</evidence>
<dbReference type="PRINTS" id="PR00248">
    <property type="entry name" value="GPCRMGR"/>
</dbReference>
<dbReference type="Pfam" id="PF01094">
    <property type="entry name" value="ANF_receptor"/>
    <property type="match status" value="1"/>
</dbReference>
<dbReference type="GO" id="GO:0004930">
    <property type="term" value="F:G protein-coupled receptor activity"/>
    <property type="evidence" value="ECO:0007669"/>
    <property type="project" value="UniProtKB-KW"/>
</dbReference>
<comment type="subcellular location">
    <subcellularLocation>
        <location evidence="1">Cell membrane</location>
        <topology evidence="1">Multi-pass membrane protein</topology>
    </subcellularLocation>
</comment>
<name>A0AAD9VE42_ACRCE</name>
<evidence type="ECO:0000256" key="7">
    <source>
        <dbReference type="ARBA" id="ARBA00023136"/>
    </source>
</evidence>